<keyword evidence="2" id="KW-1133">Transmembrane helix</keyword>
<name>A0A0M0JKJ9_9EUKA</name>
<reference evidence="4" key="1">
    <citation type="journal article" date="2015" name="PLoS Genet.">
        <title>Genome Sequence and Transcriptome Analyses of Chrysochromulina tobin: Metabolic Tools for Enhanced Algal Fitness in the Prominent Order Prymnesiales (Haptophyceae).</title>
        <authorList>
            <person name="Hovde B.T."/>
            <person name="Deodato C.R."/>
            <person name="Hunsperger H.M."/>
            <person name="Ryken S.A."/>
            <person name="Yost W."/>
            <person name="Jha R.K."/>
            <person name="Patterson J."/>
            <person name="Monnat R.J. Jr."/>
            <person name="Barlow S.B."/>
            <person name="Starkenburg S.R."/>
            <person name="Cattolico R.A."/>
        </authorList>
    </citation>
    <scope>NUCLEOTIDE SEQUENCE</scope>
    <source>
        <strain evidence="4">CCMP291</strain>
    </source>
</reference>
<gene>
    <name evidence="3" type="ORF">Ctob_013139</name>
</gene>
<feature type="compositionally biased region" description="Basic and acidic residues" evidence="1">
    <location>
        <begin position="11"/>
        <end position="24"/>
    </location>
</feature>
<feature type="transmembrane region" description="Helical" evidence="2">
    <location>
        <begin position="67"/>
        <end position="87"/>
    </location>
</feature>
<dbReference type="AlphaFoldDB" id="A0A0M0JKJ9"/>
<dbReference type="EMBL" id="JWZX01002801">
    <property type="protein sequence ID" value="KOO26788.1"/>
    <property type="molecule type" value="Genomic_DNA"/>
</dbReference>
<dbReference type="Proteomes" id="UP000037460">
    <property type="component" value="Unassembled WGS sequence"/>
</dbReference>
<evidence type="ECO:0000256" key="2">
    <source>
        <dbReference type="SAM" id="Phobius"/>
    </source>
</evidence>
<dbReference type="OrthoDB" id="427138at2759"/>
<feature type="transmembrane region" description="Helical" evidence="2">
    <location>
        <begin position="325"/>
        <end position="347"/>
    </location>
</feature>
<evidence type="ECO:0000313" key="4">
    <source>
        <dbReference type="Proteomes" id="UP000037460"/>
    </source>
</evidence>
<accession>A0A0M0JKJ9</accession>
<feature type="region of interest" description="Disordered" evidence="1">
    <location>
        <begin position="1"/>
        <end position="24"/>
    </location>
</feature>
<sequence length="373" mass="41628">MDIATWFGGGAKKEKIDEPTKDDTAPPGRVAVRRVYTSDERVAALLEGLEGKAPPKIAEYIKILKPVIIPFVNISITVFNIIGPLYVKAAVLIYNFINALPLELFRAFLGLGLCFFGGSYCASIAACEAFYALGWPQTRSYLVDVYDSAIQVYEANQKDELKDEDGDGVPDVKQIEAKELLDRKVKMAAKAIQDPQKLSAAIGGLWTGWLAVQGVLRIKFARTVSLAISCSQLVEIKVCQFSVPVLKEFVSKEFVHWLPVTINSFTRAFFVYLAWKLQEVVSAVQSGMRGGLMFSRSLLNFINNRGVKSLWGLSLEEEHTYLDEVIGYAVAACGIFFQWHFGFAMPFPFNLVMFPMDCIEWYVRWSVTHGGQA</sequence>
<keyword evidence="4" id="KW-1185">Reference proteome</keyword>
<evidence type="ECO:0000313" key="3">
    <source>
        <dbReference type="EMBL" id="KOO26788.1"/>
    </source>
</evidence>
<protein>
    <submittedName>
        <fullName evidence="3">Uncharacterized protein</fullName>
    </submittedName>
</protein>
<feature type="transmembrane region" description="Helical" evidence="2">
    <location>
        <begin position="107"/>
        <end position="133"/>
    </location>
</feature>
<organism evidence="3 4">
    <name type="scientific">Chrysochromulina tobinii</name>
    <dbReference type="NCBI Taxonomy" id="1460289"/>
    <lineage>
        <taxon>Eukaryota</taxon>
        <taxon>Haptista</taxon>
        <taxon>Haptophyta</taxon>
        <taxon>Prymnesiophyceae</taxon>
        <taxon>Prymnesiales</taxon>
        <taxon>Chrysochromulinaceae</taxon>
        <taxon>Chrysochromulina</taxon>
    </lineage>
</organism>
<keyword evidence="2" id="KW-0812">Transmembrane</keyword>
<comment type="caution">
    <text evidence="3">The sequence shown here is derived from an EMBL/GenBank/DDBJ whole genome shotgun (WGS) entry which is preliminary data.</text>
</comment>
<proteinExistence type="predicted"/>
<keyword evidence="2" id="KW-0472">Membrane</keyword>
<evidence type="ECO:0000256" key="1">
    <source>
        <dbReference type="SAM" id="MobiDB-lite"/>
    </source>
</evidence>